<feature type="domain" description="Aminoacyl-transfer RNA synthetases class-II family profile" evidence="14">
    <location>
        <begin position="304"/>
        <end position="601"/>
    </location>
</feature>
<keyword evidence="10 13" id="KW-0648">Protein biosynthesis</keyword>
<proteinExistence type="inferred from homology"/>
<dbReference type="Gene3D" id="3.40.50.800">
    <property type="entry name" value="Anticodon-binding domain"/>
    <property type="match status" value="1"/>
</dbReference>
<dbReference type="FunFam" id="3.30.930.10:FF:000002">
    <property type="entry name" value="Threonine--tRNA ligase"/>
    <property type="match status" value="1"/>
</dbReference>
<evidence type="ECO:0000256" key="10">
    <source>
        <dbReference type="ARBA" id="ARBA00022917"/>
    </source>
</evidence>
<keyword evidence="7 13" id="KW-0862">Zinc</keyword>
<keyword evidence="3 13" id="KW-0820">tRNA-binding</keyword>
<dbReference type="SMART" id="SM00863">
    <property type="entry name" value="tRNA_SAD"/>
    <property type="match status" value="1"/>
</dbReference>
<dbReference type="InterPro" id="IPR004154">
    <property type="entry name" value="Anticodon-bd"/>
</dbReference>
<evidence type="ECO:0000256" key="1">
    <source>
        <dbReference type="ARBA" id="ARBA00008226"/>
    </source>
</evidence>
<evidence type="ECO:0000313" key="17">
    <source>
        <dbReference type="Proteomes" id="UP000182409"/>
    </source>
</evidence>
<dbReference type="GO" id="GO:0000049">
    <property type="term" value="F:tRNA binding"/>
    <property type="evidence" value="ECO:0007669"/>
    <property type="project" value="UniProtKB-KW"/>
</dbReference>
<dbReference type="PANTHER" id="PTHR11451:SF44">
    <property type="entry name" value="THREONINE--TRNA LIGASE, CHLOROPLASTIC_MITOCHONDRIAL 2"/>
    <property type="match status" value="1"/>
</dbReference>
<evidence type="ECO:0000256" key="4">
    <source>
        <dbReference type="ARBA" id="ARBA00022598"/>
    </source>
</evidence>
<dbReference type="GO" id="GO:0004829">
    <property type="term" value="F:threonine-tRNA ligase activity"/>
    <property type="evidence" value="ECO:0007669"/>
    <property type="project" value="UniProtKB-UniRule"/>
</dbReference>
<evidence type="ECO:0000259" key="14">
    <source>
        <dbReference type="PROSITE" id="PS50862"/>
    </source>
</evidence>
<feature type="binding site" evidence="13">
    <location>
        <position position="448"/>
    </location>
    <ligand>
        <name>Zn(2+)</name>
        <dbReference type="ChEBI" id="CHEBI:29105"/>
        <note>catalytic</note>
    </ligand>
</feature>
<dbReference type="AlphaFoldDB" id="A0A1H4NHF2"/>
<dbReference type="InterPro" id="IPR002320">
    <property type="entry name" value="Thr-tRNA-ligase_IIa"/>
</dbReference>
<dbReference type="CDD" id="cd00771">
    <property type="entry name" value="ThrRS_core"/>
    <property type="match status" value="1"/>
</dbReference>
<dbReference type="Pfam" id="PF02824">
    <property type="entry name" value="TGS"/>
    <property type="match status" value="1"/>
</dbReference>
<dbReference type="Gene3D" id="3.30.980.10">
    <property type="entry name" value="Threonyl-trna Synthetase, Chain A, domain 2"/>
    <property type="match status" value="1"/>
</dbReference>
<dbReference type="PRINTS" id="PR01047">
    <property type="entry name" value="TRNASYNTHTHR"/>
</dbReference>
<dbReference type="InterPro" id="IPR018163">
    <property type="entry name" value="Thr/Ala-tRNA-synth_IIc_edit"/>
</dbReference>
<dbReference type="FunFam" id="3.40.50.800:FF:000001">
    <property type="entry name" value="Threonine--tRNA ligase"/>
    <property type="match status" value="1"/>
</dbReference>
<dbReference type="Pfam" id="PF00587">
    <property type="entry name" value="tRNA-synt_2b"/>
    <property type="match status" value="1"/>
</dbReference>
<evidence type="ECO:0000256" key="9">
    <source>
        <dbReference type="ARBA" id="ARBA00022884"/>
    </source>
</evidence>
<dbReference type="NCBIfam" id="TIGR00418">
    <property type="entry name" value="thrS"/>
    <property type="match status" value="1"/>
</dbReference>
<dbReference type="Gene3D" id="3.30.930.10">
    <property type="entry name" value="Bira Bifunctional Protein, Domain 2"/>
    <property type="match status" value="1"/>
</dbReference>
<comment type="catalytic activity">
    <reaction evidence="12 13">
        <text>tRNA(Thr) + L-threonine + ATP = L-threonyl-tRNA(Thr) + AMP + diphosphate + H(+)</text>
        <dbReference type="Rhea" id="RHEA:24624"/>
        <dbReference type="Rhea" id="RHEA-COMP:9670"/>
        <dbReference type="Rhea" id="RHEA-COMP:9704"/>
        <dbReference type="ChEBI" id="CHEBI:15378"/>
        <dbReference type="ChEBI" id="CHEBI:30616"/>
        <dbReference type="ChEBI" id="CHEBI:33019"/>
        <dbReference type="ChEBI" id="CHEBI:57926"/>
        <dbReference type="ChEBI" id="CHEBI:78442"/>
        <dbReference type="ChEBI" id="CHEBI:78534"/>
        <dbReference type="ChEBI" id="CHEBI:456215"/>
        <dbReference type="EC" id="6.1.1.3"/>
    </reaction>
</comment>
<dbReference type="Pfam" id="PF07973">
    <property type="entry name" value="tRNA_SAD"/>
    <property type="match status" value="1"/>
</dbReference>
<dbReference type="PROSITE" id="PS51880">
    <property type="entry name" value="TGS"/>
    <property type="match status" value="1"/>
</dbReference>
<dbReference type="Pfam" id="PF03129">
    <property type="entry name" value="HGTP_anticodon"/>
    <property type="match status" value="1"/>
</dbReference>
<evidence type="ECO:0000313" key="16">
    <source>
        <dbReference type="EMBL" id="SEB94647.1"/>
    </source>
</evidence>
<evidence type="ECO:0000259" key="15">
    <source>
        <dbReference type="PROSITE" id="PS51880"/>
    </source>
</evidence>
<dbReference type="InterPro" id="IPR047246">
    <property type="entry name" value="ThrRS_anticodon"/>
</dbReference>
<dbReference type="SUPFAM" id="SSF52954">
    <property type="entry name" value="Class II aaRS ABD-related"/>
    <property type="match status" value="1"/>
</dbReference>
<dbReference type="CDD" id="cd00860">
    <property type="entry name" value="ThrRS_anticodon"/>
    <property type="match status" value="1"/>
</dbReference>
<dbReference type="FunFam" id="3.30.980.10:FF:000005">
    <property type="entry name" value="Threonyl-tRNA synthetase, mitochondrial"/>
    <property type="match status" value="1"/>
</dbReference>
<feature type="domain" description="TGS" evidence="15">
    <location>
        <begin position="27"/>
        <end position="122"/>
    </location>
</feature>
<comment type="cofactor">
    <cofactor evidence="13">
        <name>Zn(2+)</name>
        <dbReference type="ChEBI" id="CHEBI:29105"/>
    </cofactor>
    <text evidence="13">Binds 1 zinc ion per subunit.</text>
</comment>
<keyword evidence="2 13" id="KW-0963">Cytoplasm</keyword>
<comment type="similarity">
    <text evidence="1 13">Belongs to the class-II aminoacyl-tRNA synthetase family.</text>
</comment>
<accession>A0A1H4NHF2</accession>
<dbReference type="EC" id="6.1.1.3" evidence="13"/>
<evidence type="ECO:0000256" key="6">
    <source>
        <dbReference type="ARBA" id="ARBA00022741"/>
    </source>
</evidence>
<evidence type="ECO:0000256" key="11">
    <source>
        <dbReference type="ARBA" id="ARBA00023146"/>
    </source>
</evidence>
<dbReference type="InterPro" id="IPR002314">
    <property type="entry name" value="aa-tRNA-synt_IIb"/>
</dbReference>
<evidence type="ECO:0000256" key="3">
    <source>
        <dbReference type="ARBA" id="ARBA00022555"/>
    </source>
</evidence>
<dbReference type="InterPro" id="IPR012947">
    <property type="entry name" value="tRNA_SAD"/>
</dbReference>
<comment type="subcellular location">
    <subcellularLocation>
        <location evidence="13">Cytoplasm</location>
    </subcellularLocation>
</comment>
<dbReference type="PROSITE" id="PS50862">
    <property type="entry name" value="AA_TRNA_LIGASE_II"/>
    <property type="match status" value="1"/>
</dbReference>
<dbReference type="Proteomes" id="UP000182409">
    <property type="component" value="Unassembled WGS sequence"/>
</dbReference>
<dbReference type="InterPro" id="IPR033728">
    <property type="entry name" value="ThrRS_core"/>
</dbReference>
<dbReference type="GO" id="GO:0005737">
    <property type="term" value="C:cytoplasm"/>
    <property type="evidence" value="ECO:0007669"/>
    <property type="project" value="UniProtKB-SubCell"/>
</dbReference>
<keyword evidence="8 13" id="KW-0067">ATP-binding</keyword>
<evidence type="ECO:0000256" key="12">
    <source>
        <dbReference type="ARBA" id="ARBA00049515"/>
    </source>
</evidence>
<dbReference type="PANTHER" id="PTHR11451">
    <property type="entry name" value="THREONINE-TRNA LIGASE"/>
    <property type="match status" value="1"/>
</dbReference>
<evidence type="ECO:0000256" key="8">
    <source>
        <dbReference type="ARBA" id="ARBA00022840"/>
    </source>
</evidence>
<keyword evidence="9 13" id="KW-0694">RNA-binding</keyword>
<evidence type="ECO:0000256" key="7">
    <source>
        <dbReference type="ARBA" id="ARBA00022833"/>
    </source>
</evidence>
<dbReference type="GO" id="GO:0006435">
    <property type="term" value="P:threonyl-tRNA aminoacylation"/>
    <property type="evidence" value="ECO:0007669"/>
    <property type="project" value="UniProtKB-UniRule"/>
</dbReference>
<evidence type="ECO:0000256" key="13">
    <source>
        <dbReference type="HAMAP-Rule" id="MF_00184"/>
    </source>
</evidence>
<dbReference type="Gene3D" id="3.10.20.30">
    <property type="match status" value="1"/>
</dbReference>
<keyword evidence="4 13" id="KW-0436">Ligase</keyword>
<dbReference type="EMBL" id="FNSD01000001">
    <property type="protein sequence ID" value="SEB94647.1"/>
    <property type="molecule type" value="Genomic_DNA"/>
</dbReference>
<dbReference type="GO" id="GO:0005524">
    <property type="term" value="F:ATP binding"/>
    <property type="evidence" value="ECO:0007669"/>
    <property type="project" value="UniProtKB-UniRule"/>
</dbReference>
<feature type="binding site" evidence="13">
    <location>
        <position position="578"/>
    </location>
    <ligand>
        <name>Zn(2+)</name>
        <dbReference type="ChEBI" id="CHEBI:29105"/>
        <note>catalytic</note>
    </ligand>
</feature>
<dbReference type="InterPro" id="IPR045864">
    <property type="entry name" value="aa-tRNA-synth_II/BPL/LPL"/>
</dbReference>
<dbReference type="CDD" id="cd01667">
    <property type="entry name" value="TGS_ThrRS"/>
    <property type="match status" value="1"/>
</dbReference>
<keyword evidence="6 13" id="KW-0547">Nucleotide-binding</keyword>
<feature type="binding site" evidence="13">
    <location>
        <position position="397"/>
    </location>
    <ligand>
        <name>Zn(2+)</name>
        <dbReference type="ChEBI" id="CHEBI:29105"/>
        <note>catalytic</note>
    </ligand>
</feature>
<protein>
    <recommendedName>
        <fullName evidence="13">Threonine--tRNA ligase</fullName>
        <ecNumber evidence="13">6.1.1.3</ecNumber>
    </recommendedName>
    <alternativeName>
        <fullName evidence="13">Threonyl-tRNA synthetase</fullName>
        <shortName evidence="13">ThrRS</shortName>
    </alternativeName>
</protein>
<dbReference type="InterPro" id="IPR036621">
    <property type="entry name" value="Anticodon-bd_dom_sf"/>
</dbReference>
<name>A0A1H4NHF2_9BACT</name>
<keyword evidence="5 13" id="KW-0479">Metal-binding</keyword>
<comment type="subunit">
    <text evidence="13">Homodimer.</text>
</comment>
<sequence length="706" mass="79782">MGIVSPIPRLPGRQRSILLPVSDIVSDPIKVTLPDGSVREVARGTTPFAIAHSISPRLADAVVIARIRTAAGNTTDGAEEQTDDAHRGAQTEESMYAEAASAERIVDLSEPLNEDVHLWLLKEQDPESLRVVRHSAAHVMATAITELYPDVKLGHGPATDSGFFYDILREKPFTPDDLAAIETKMAEVVARNEPFRHEYISHEEALTGYEEQGDFMKMHFISKFTKPGENVSFYRNGEFVDFCRGPHVPSTGRVKAFKVMSIAGAYWLGDEKNPQLQRIYGTAFYTQKELDAHFKHLEEIKARDHRVLGKQLDLFSIQELAGSGLIFWHPKGAIIRKTMEDWMREECLRRGYDLVVTPHVMRRELWKISGHEGFYGDNMYAPMELDDAEYRLKPMNCPGHILIYKNSPKSYRDLPVRYAELGNVYRYERSGTMHGLLRVRGFTQDDAHIFCTPQQIEDEVVACVEFAEEVLHKFGFTEFKVELSTWDKNDAKSYVGAPEDWELAVNGLKTALGRKGIPYKEIPGEAAFYGPKIDVKLVDVLGRLWQLSTVQFDFNLPKRFELEYTGEDGEKHQPVMVHRALFGSVERFFGVLIEHYAGAFPLWLAPIQIGLVPISEKHTEYAKKVKAELETIGLRVELDARNEQMKAKIRELALQKIPFVLIMGDKESEANAVSVRTRGKGDEGSVPLADFIARCKTLLDDKSATL</sequence>
<organism evidence="16 17">
    <name type="scientific">Terriglobus roseus</name>
    <dbReference type="NCBI Taxonomy" id="392734"/>
    <lineage>
        <taxon>Bacteria</taxon>
        <taxon>Pseudomonadati</taxon>
        <taxon>Acidobacteriota</taxon>
        <taxon>Terriglobia</taxon>
        <taxon>Terriglobales</taxon>
        <taxon>Acidobacteriaceae</taxon>
        <taxon>Terriglobus</taxon>
    </lineage>
</organism>
<dbReference type="HAMAP" id="MF_00184">
    <property type="entry name" value="Thr_tRNA_synth"/>
    <property type="match status" value="1"/>
</dbReference>
<dbReference type="GO" id="GO:0046872">
    <property type="term" value="F:metal ion binding"/>
    <property type="evidence" value="ECO:0007669"/>
    <property type="project" value="UniProtKB-KW"/>
</dbReference>
<gene>
    <name evidence="13" type="primary">thrS</name>
    <name evidence="16" type="ORF">SAMN05443244_2253</name>
</gene>
<dbReference type="SUPFAM" id="SSF55681">
    <property type="entry name" value="Class II aaRS and biotin synthetases"/>
    <property type="match status" value="1"/>
</dbReference>
<dbReference type="SUPFAM" id="SSF55186">
    <property type="entry name" value="ThrRS/AlaRS common domain"/>
    <property type="match status" value="1"/>
</dbReference>
<dbReference type="InterPro" id="IPR006195">
    <property type="entry name" value="aa-tRNA-synth_II"/>
</dbReference>
<dbReference type="InterPro" id="IPR004095">
    <property type="entry name" value="TGS"/>
</dbReference>
<keyword evidence="11 13" id="KW-0030">Aminoacyl-tRNA synthetase</keyword>
<dbReference type="InterPro" id="IPR012676">
    <property type="entry name" value="TGS-like"/>
</dbReference>
<evidence type="ECO:0000256" key="5">
    <source>
        <dbReference type="ARBA" id="ARBA00022723"/>
    </source>
</evidence>
<dbReference type="InterPro" id="IPR012675">
    <property type="entry name" value="Beta-grasp_dom_sf"/>
</dbReference>
<dbReference type="SUPFAM" id="SSF81271">
    <property type="entry name" value="TGS-like"/>
    <property type="match status" value="1"/>
</dbReference>
<reference evidence="16 17" key="1">
    <citation type="submission" date="2016-10" db="EMBL/GenBank/DDBJ databases">
        <authorList>
            <person name="de Groot N.N."/>
        </authorList>
    </citation>
    <scope>NUCLEOTIDE SEQUENCE [LARGE SCALE GENOMIC DNA]</scope>
    <source>
        <strain evidence="16 17">AB35.6</strain>
    </source>
</reference>
<comment type="caution">
    <text evidence="13">Lacks conserved residue(s) required for the propagation of feature annotation.</text>
</comment>
<dbReference type="Gene3D" id="3.30.54.20">
    <property type="match status" value="1"/>
</dbReference>
<evidence type="ECO:0000256" key="2">
    <source>
        <dbReference type="ARBA" id="ARBA00022490"/>
    </source>
</evidence>